<dbReference type="SUPFAM" id="SSF55957">
    <property type="entry name" value="Phosphoglucomutase, C-terminal domain"/>
    <property type="match status" value="1"/>
</dbReference>
<dbReference type="CDD" id="cd05799">
    <property type="entry name" value="PGM2"/>
    <property type="match status" value="1"/>
</dbReference>
<name>A0ABS2MPK2_9FIRM</name>
<dbReference type="Proteomes" id="UP000767854">
    <property type="component" value="Unassembled WGS sequence"/>
</dbReference>
<dbReference type="Pfam" id="PF02880">
    <property type="entry name" value="PGM_PMM_III"/>
    <property type="match status" value="1"/>
</dbReference>
<evidence type="ECO:0000259" key="18">
    <source>
        <dbReference type="Pfam" id="PF02880"/>
    </source>
</evidence>
<evidence type="ECO:0000256" key="5">
    <source>
        <dbReference type="ARBA" id="ARBA00010231"/>
    </source>
</evidence>
<reference evidence="19 20" key="1">
    <citation type="submission" date="2021-01" db="EMBL/GenBank/DDBJ databases">
        <title>Genomic Encyclopedia of Type Strains, Phase IV (KMG-IV): sequencing the most valuable type-strain genomes for metagenomic binning, comparative biology and taxonomic classification.</title>
        <authorList>
            <person name="Goeker M."/>
        </authorList>
    </citation>
    <scope>NUCLEOTIDE SEQUENCE [LARGE SCALE GENOMIC DNA]</scope>
    <source>
        <strain evidence="19 20">DSM 24436</strain>
    </source>
</reference>
<proteinExistence type="inferred from homology"/>
<dbReference type="PANTHER" id="PTHR45745">
    <property type="entry name" value="PHOSPHOMANNOMUTASE 45A"/>
    <property type="match status" value="1"/>
</dbReference>
<dbReference type="InterPro" id="IPR005846">
    <property type="entry name" value="A-D-PHexomutase_a/b/a-III"/>
</dbReference>
<evidence type="ECO:0000256" key="2">
    <source>
        <dbReference type="ARBA" id="ARBA00001946"/>
    </source>
</evidence>
<dbReference type="Gene3D" id="3.30.310.50">
    <property type="entry name" value="Alpha-D-phosphohexomutase, C-terminal domain"/>
    <property type="match status" value="1"/>
</dbReference>
<keyword evidence="7" id="KW-0597">Phosphoprotein</keyword>
<dbReference type="PRINTS" id="PR00509">
    <property type="entry name" value="PGMPMM"/>
</dbReference>
<dbReference type="InterPro" id="IPR016055">
    <property type="entry name" value="A-D-PHexomutase_a/b/a-I/II/III"/>
</dbReference>
<dbReference type="InterPro" id="IPR005844">
    <property type="entry name" value="A-D-PHexomutase_a/b/a-I"/>
</dbReference>
<dbReference type="Gene3D" id="3.40.120.10">
    <property type="entry name" value="Alpha-D-Glucose-1,6-Bisphosphate, subunit A, domain 3"/>
    <property type="match status" value="3"/>
</dbReference>
<evidence type="ECO:0000256" key="9">
    <source>
        <dbReference type="ARBA" id="ARBA00022842"/>
    </source>
</evidence>
<evidence type="ECO:0000256" key="10">
    <source>
        <dbReference type="ARBA" id="ARBA00023235"/>
    </source>
</evidence>
<evidence type="ECO:0000259" key="15">
    <source>
        <dbReference type="Pfam" id="PF00408"/>
    </source>
</evidence>
<evidence type="ECO:0000256" key="12">
    <source>
        <dbReference type="ARBA" id="ARBA00041398"/>
    </source>
</evidence>
<gene>
    <name evidence="19" type="ORF">JOC49_000832</name>
</gene>
<dbReference type="InterPro" id="IPR005841">
    <property type="entry name" value="Alpha-D-phosphohexomutase_SF"/>
</dbReference>
<evidence type="ECO:0000313" key="19">
    <source>
        <dbReference type="EMBL" id="MBM7561312.1"/>
    </source>
</evidence>
<evidence type="ECO:0000256" key="11">
    <source>
        <dbReference type="ARBA" id="ARBA00039995"/>
    </source>
</evidence>
<dbReference type="RefSeq" id="WP_204662681.1">
    <property type="nucleotide sequence ID" value="NZ_JAFBDT010000004.1"/>
</dbReference>
<dbReference type="PANTHER" id="PTHR45745:SF1">
    <property type="entry name" value="PHOSPHOGLUCOMUTASE 2B-RELATED"/>
    <property type="match status" value="1"/>
</dbReference>
<dbReference type="GO" id="GO:0004614">
    <property type="term" value="F:phosphoglucomutase activity"/>
    <property type="evidence" value="ECO:0007669"/>
    <property type="project" value="UniProtKB-EC"/>
</dbReference>
<dbReference type="InterPro" id="IPR036900">
    <property type="entry name" value="A-D-PHexomutase_C_sf"/>
</dbReference>
<comment type="pathway">
    <text evidence="3">Glycolipid metabolism; diglucosyl-diacylglycerol biosynthesis.</text>
</comment>
<evidence type="ECO:0000256" key="3">
    <source>
        <dbReference type="ARBA" id="ARBA00005164"/>
    </source>
</evidence>
<dbReference type="Pfam" id="PF00408">
    <property type="entry name" value="PGM_PMM_IV"/>
    <property type="match status" value="1"/>
</dbReference>
<dbReference type="EMBL" id="JAFBDT010000004">
    <property type="protein sequence ID" value="MBM7561312.1"/>
    <property type="molecule type" value="Genomic_DNA"/>
</dbReference>
<dbReference type="Pfam" id="PF02878">
    <property type="entry name" value="PGM_PMM_I"/>
    <property type="match status" value="1"/>
</dbReference>
<dbReference type="Pfam" id="PF02879">
    <property type="entry name" value="PGM_PMM_II"/>
    <property type="match status" value="1"/>
</dbReference>
<evidence type="ECO:0000256" key="13">
    <source>
        <dbReference type="ARBA" id="ARBA00041467"/>
    </source>
</evidence>
<comment type="cofactor">
    <cofactor evidence="2">
        <name>Mg(2+)</name>
        <dbReference type="ChEBI" id="CHEBI:18420"/>
    </cofactor>
</comment>
<dbReference type="PROSITE" id="PS00710">
    <property type="entry name" value="PGM_PMM"/>
    <property type="match status" value="1"/>
</dbReference>
<keyword evidence="20" id="KW-1185">Reference proteome</keyword>
<feature type="domain" description="Alpha-D-phosphohexomutase alpha/beta/alpha" evidence="18">
    <location>
        <begin position="327"/>
        <end position="443"/>
    </location>
</feature>
<comment type="similarity">
    <text evidence="5 14">Belongs to the phosphohexose mutase family.</text>
</comment>
<evidence type="ECO:0000259" key="16">
    <source>
        <dbReference type="Pfam" id="PF02878"/>
    </source>
</evidence>
<protein>
    <recommendedName>
        <fullName evidence="11">Phosphoglucomutase</fullName>
        <ecNumber evidence="6">5.4.2.2</ecNumber>
    </recommendedName>
    <alternativeName>
        <fullName evidence="13">Alpha-phosphoglucomutase</fullName>
    </alternativeName>
    <alternativeName>
        <fullName evidence="12">Glucose phosphomutase</fullName>
    </alternativeName>
</protein>
<keyword evidence="8 14" id="KW-0479">Metal-binding</keyword>
<feature type="domain" description="Alpha-D-phosphohexomutase alpha/beta/alpha" evidence="17">
    <location>
        <begin position="214"/>
        <end position="320"/>
    </location>
</feature>
<dbReference type="InterPro" id="IPR016066">
    <property type="entry name" value="A-D-PHexomutase_CS"/>
</dbReference>
<organism evidence="19 20">
    <name type="scientific">Fusibacter tunisiensis</name>
    <dbReference type="NCBI Taxonomy" id="1008308"/>
    <lineage>
        <taxon>Bacteria</taxon>
        <taxon>Bacillati</taxon>
        <taxon>Bacillota</taxon>
        <taxon>Clostridia</taxon>
        <taxon>Eubacteriales</taxon>
        <taxon>Eubacteriales Family XII. Incertae Sedis</taxon>
        <taxon>Fusibacter</taxon>
    </lineage>
</organism>
<comment type="caution">
    <text evidence="19">The sequence shown here is derived from an EMBL/GenBank/DDBJ whole genome shotgun (WGS) entry which is preliminary data.</text>
</comment>
<dbReference type="InterPro" id="IPR005845">
    <property type="entry name" value="A-D-PHexomutase_a/b/a-II"/>
</dbReference>
<dbReference type="InterPro" id="IPR005843">
    <property type="entry name" value="A-D-PHexomutase_C"/>
</dbReference>
<evidence type="ECO:0000256" key="8">
    <source>
        <dbReference type="ARBA" id="ARBA00022723"/>
    </source>
</evidence>
<accession>A0ABS2MPK2</accession>
<feature type="domain" description="Alpha-D-phosphohexomutase C-terminal" evidence="15">
    <location>
        <begin position="505"/>
        <end position="536"/>
    </location>
</feature>
<comment type="catalytic activity">
    <reaction evidence="1">
        <text>alpha-D-glucose 1-phosphate = alpha-D-glucose 6-phosphate</text>
        <dbReference type="Rhea" id="RHEA:23536"/>
        <dbReference type="ChEBI" id="CHEBI:58225"/>
        <dbReference type="ChEBI" id="CHEBI:58601"/>
        <dbReference type="EC" id="5.4.2.2"/>
    </reaction>
</comment>
<feature type="domain" description="Alpha-D-phosphohexomutase alpha/beta/alpha" evidence="16">
    <location>
        <begin position="43"/>
        <end position="185"/>
    </location>
</feature>
<keyword evidence="9 14" id="KW-0460">Magnesium</keyword>
<dbReference type="EC" id="5.4.2.2" evidence="6"/>
<dbReference type="SUPFAM" id="SSF53738">
    <property type="entry name" value="Phosphoglucomutase, first 3 domains"/>
    <property type="match status" value="3"/>
</dbReference>
<sequence length="556" mass="62842">MRAMEIYKKWLENPYFDDAFRAELKAIETNTSEIEERFYRDLEFGTAGMRGIIGAGRNRINAYVVRKATQGFANFLLKRKETVLHDSKEKAVVIAYDSRHFSPEFAMETALVMAGNGVKAYVFDGVRTTPELSFAVRMLNCIGGVMITASHNPPEYNGYKVYDETGCQLVPALAEALVDHVTSVQEFEQVKISSKKDAIEHGLLKLISEEVDTPYVEMVKQVSPRPDLLRDSSLKVVYTPLHGTGGMTISRVLKELAFSGLIPVAEQMEPDGDFPTCKEPNPENKSAFEVGLKYAEKYDADLAVATDPDCDRIGLLVKKEGGYEILNGNQIGTLYMEYILSSRKDLTENHYVVNTVVSSDLARAQAQHYGVRLIQTLTGFKFIGEQIEKDTRHFVMGYEESFGYLFAPHVRDKDAVMGTLIAVEMAEYYKRQGLSLLDVLETVYERHGYFVEETIAKKFEGKDGQADMNRIMAKFRAESESILAYDRKIDYKNDNTGLPKADVLKFYLDANSWMVLRPSGTEPKLKIYFSIQGADREKTLEKLDHYKKAIVEKVLS</sequence>
<evidence type="ECO:0000256" key="6">
    <source>
        <dbReference type="ARBA" id="ARBA00012728"/>
    </source>
</evidence>
<comment type="pathway">
    <text evidence="4">Lipid metabolism.</text>
</comment>
<evidence type="ECO:0000256" key="7">
    <source>
        <dbReference type="ARBA" id="ARBA00022553"/>
    </source>
</evidence>
<evidence type="ECO:0000256" key="1">
    <source>
        <dbReference type="ARBA" id="ARBA00000443"/>
    </source>
</evidence>
<evidence type="ECO:0000313" key="20">
    <source>
        <dbReference type="Proteomes" id="UP000767854"/>
    </source>
</evidence>
<evidence type="ECO:0000259" key="17">
    <source>
        <dbReference type="Pfam" id="PF02879"/>
    </source>
</evidence>
<keyword evidence="10 19" id="KW-0413">Isomerase</keyword>
<evidence type="ECO:0000256" key="14">
    <source>
        <dbReference type="RuleBase" id="RU004326"/>
    </source>
</evidence>
<evidence type="ECO:0000256" key="4">
    <source>
        <dbReference type="ARBA" id="ARBA00005189"/>
    </source>
</evidence>